<evidence type="ECO:0000313" key="1">
    <source>
        <dbReference type="EMBL" id="GIY68359.1"/>
    </source>
</evidence>
<reference evidence="1 2" key="1">
    <citation type="submission" date="2021-06" db="EMBL/GenBank/DDBJ databases">
        <title>Caerostris extrusa draft genome.</title>
        <authorList>
            <person name="Kono N."/>
            <person name="Arakawa K."/>
        </authorList>
    </citation>
    <scope>NUCLEOTIDE SEQUENCE [LARGE SCALE GENOMIC DNA]</scope>
</reference>
<dbReference type="Proteomes" id="UP001054945">
    <property type="component" value="Unassembled WGS sequence"/>
</dbReference>
<comment type="caution">
    <text evidence="1">The sequence shown here is derived from an EMBL/GenBank/DDBJ whole genome shotgun (WGS) entry which is preliminary data.</text>
</comment>
<sequence length="216" mass="23766">MKLEILVKGRNLIDSPIGNVRFEKSDNDSEFSRRDGEGKQSADLTAASAILAGLVLLRGETVKSKRFIEDVTEGGAAPAFRKQSQRIEKHLQSKATSQLCGTLPQEIVGEELRVGSIDKRTYVVGMELNGVFPSQVLPLDLTFVRVGVIHMTAEWGRSLGAQVTPRTQQRTARARAPRRAMGVGAMEVLESSSSERRWKIGGRAASGWSTPFERMR</sequence>
<name>A0AAV4VFE0_CAEEX</name>
<proteinExistence type="predicted"/>
<accession>A0AAV4VFE0</accession>
<organism evidence="1 2">
    <name type="scientific">Caerostris extrusa</name>
    <name type="common">Bark spider</name>
    <name type="synonym">Caerostris bankana</name>
    <dbReference type="NCBI Taxonomy" id="172846"/>
    <lineage>
        <taxon>Eukaryota</taxon>
        <taxon>Metazoa</taxon>
        <taxon>Ecdysozoa</taxon>
        <taxon>Arthropoda</taxon>
        <taxon>Chelicerata</taxon>
        <taxon>Arachnida</taxon>
        <taxon>Araneae</taxon>
        <taxon>Araneomorphae</taxon>
        <taxon>Entelegynae</taxon>
        <taxon>Araneoidea</taxon>
        <taxon>Araneidae</taxon>
        <taxon>Caerostris</taxon>
    </lineage>
</organism>
<gene>
    <name evidence="1" type="ORF">CEXT_593731</name>
</gene>
<protein>
    <submittedName>
        <fullName evidence="1">Uncharacterized protein</fullName>
    </submittedName>
</protein>
<dbReference type="AlphaFoldDB" id="A0AAV4VFE0"/>
<keyword evidence="2" id="KW-1185">Reference proteome</keyword>
<evidence type="ECO:0000313" key="2">
    <source>
        <dbReference type="Proteomes" id="UP001054945"/>
    </source>
</evidence>
<dbReference type="EMBL" id="BPLR01014367">
    <property type="protein sequence ID" value="GIY68359.1"/>
    <property type="molecule type" value="Genomic_DNA"/>
</dbReference>